<evidence type="ECO:0000313" key="2">
    <source>
        <dbReference type="Proteomes" id="UP001549313"/>
    </source>
</evidence>
<evidence type="ECO:0008006" key="3">
    <source>
        <dbReference type="Google" id="ProtNLM"/>
    </source>
</evidence>
<dbReference type="SUPFAM" id="SSF47413">
    <property type="entry name" value="lambda repressor-like DNA-binding domains"/>
    <property type="match status" value="1"/>
</dbReference>
<protein>
    <recommendedName>
        <fullName evidence="3">XRE family transcriptional regulator</fullName>
    </recommendedName>
</protein>
<comment type="caution">
    <text evidence="1">The sequence shown here is derived from an EMBL/GenBank/DDBJ whole genome shotgun (WGS) entry which is preliminary data.</text>
</comment>
<dbReference type="Proteomes" id="UP001549313">
    <property type="component" value="Unassembled WGS sequence"/>
</dbReference>
<dbReference type="EMBL" id="JBEPTF010000002">
    <property type="protein sequence ID" value="MET4683748.1"/>
    <property type="molecule type" value="Genomic_DNA"/>
</dbReference>
<organism evidence="1 2">
    <name type="scientific">Brevundimonas faecalis</name>
    <dbReference type="NCBI Taxonomy" id="947378"/>
    <lineage>
        <taxon>Bacteria</taxon>
        <taxon>Pseudomonadati</taxon>
        <taxon>Pseudomonadota</taxon>
        <taxon>Alphaproteobacteria</taxon>
        <taxon>Caulobacterales</taxon>
        <taxon>Caulobacteraceae</taxon>
        <taxon>Brevundimonas</taxon>
    </lineage>
</organism>
<accession>A0ABV2RBU7</accession>
<gene>
    <name evidence="1" type="ORF">ABIE19_001678</name>
</gene>
<dbReference type="InterPro" id="IPR010982">
    <property type="entry name" value="Lambda_DNA-bd_dom_sf"/>
</dbReference>
<dbReference type="Gene3D" id="1.10.260.40">
    <property type="entry name" value="lambda repressor-like DNA-binding domains"/>
    <property type="match status" value="1"/>
</dbReference>
<evidence type="ECO:0000313" key="1">
    <source>
        <dbReference type="EMBL" id="MET4683748.1"/>
    </source>
</evidence>
<reference evidence="1 2" key="1">
    <citation type="submission" date="2024-06" db="EMBL/GenBank/DDBJ databases">
        <title>Sorghum-associated microbial communities from plants grown in Nebraska, USA.</title>
        <authorList>
            <person name="Schachtman D."/>
        </authorList>
    </citation>
    <scope>NUCLEOTIDE SEQUENCE [LARGE SCALE GENOMIC DNA]</scope>
    <source>
        <strain evidence="1 2">2814</strain>
    </source>
</reference>
<dbReference type="Gene3D" id="2.10.109.10">
    <property type="entry name" value="Umud Fragment, subunit A"/>
    <property type="match status" value="1"/>
</dbReference>
<keyword evidence="2" id="KW-1185">Reference proteome</keyword>
<proteinExistence type="predicted"/>
<dbReference type="RefSeq" id="WP_354088703.1">
    <property type="nucleotide sequence ID" value="NZ_JBEPTF010000002.1"/>
</dbReference>
<name>A0ABV2RBU7_9CAUL</name>
<sequence>MLEDVVRRVEERLQAVGLTAAAASKAAGLSADAVRNLQRAARTGGRQGVSTRTINALAPVLQTNVDYLLNGDDPEPMTDSVAVVGYVSAGAAIVQYGAGQGPFETVAAPHWKTPSTVAVAVRGVSLGPAFDEAVIFYDEVRSPVTPDLIGRLCVVGLSDDRILVKVLRQGENGRYHLLSNTAEEPLWNQDVEWAARVKEIRPR</sequence>